<dbReference type="KEGG" id="zga:ZOBELLIA_1397"/>
<accession>G0L3T7</accession>
<sequence length="94" mass="11285">MRATRFFLFMFFFVFQVSKIHARASSDLVKNTTEQLNFLYEHNKTQIVKGNIDKMWYIYFLGANKIELELPLARTLELSLPQFHDRTRYSDNTQ</sequence>
<evidence type="ECO:0000313" key="1">
    <source>
        <dbReference type="EMBL" id="CAZ95453.1"/>
    </source>
</evidence>
<organism evidence="1 2">
    <name type="scientific">Zobellia galactanivorans (strain DSM 12802 / CCUG 47099 / CIP 106680 / NCIMB 13871 / Dsij)</name>
    <dbReference type="NCBI Taxonomy" id="63186"/>
    <lineage>
        <taxon>Bacteria</taxon>
        <taxon>Pseudomonadati</taxon>
        <taxon>Bacteroidota</taxon>
        <taxon>Flavobacteriia</taxon>
        <taxon>Flavobacteriales</taxon>
        <taxon>Flavobacteriaceae</taxon>
        <taxon>Zobellia</taxon>
    </lineage>
</organism>
<name>G0L3T7_ZOBGA</name>
<evidence type="ECO:0000313" key="2">
    <source>
        <dbReference type="Proteomes" id="UP000008898"/>
    </source>
</evidence>
<protein>
    <submittedName>
        <fullName evidence="1">Putative exported protein</fullName>
    </submittedName>
</protein>
<dbReference type="AlphaFoldDB" id="G0L3T7"/>
<keyword evidence="2" id="KW-1185">Reference proteome</keyword>
<dbReference type="Proteomes" id="UP000008898">
    <property type="component" value="Chromosome"/>
</dbReference>
<dbReference type="HOGENOM" id="CLU_2385468_0_0_10"/>
<dbReference type="STRING" id="63186.ZOBELLIA_1397"/>
<reference evidence="2" key="1">
    <citation type="submission" date="2009-07" db="EMBL/GenBank/DDBJ databases">
        <title>Complete genome sequence of Zobellia galactanivorans Dsij.</title>
        <authorList>
            <consortium name="Genoscope - CEA"/>
        </authorList>
    </citation>
    <scope>NUCLEOTIDE SEQUENCE [LARGE SCALE GENOMIC DNA]</scope>
    <source>
        <strain evidence="2">DSM 12802 / CCUG 47099 / CIP 106680 / NCIMB 13871 / Dsij</strain>
    </source>
</reference>
<proteinExistence type="predicted"/>
<reference evidence="1 2" key="2">
    <citation type="journal article" date="2012" name="Environ. Microbiol.">
        <title>Characterization of the first alginolytic operons in a marine bacterium: from their emergence in marine Flavobacteriia to their independent transfers to marine Proteobacteria and human gut Bacteroides.</title>
        <authorList>
            <person name="Thomas F."/>
            <person name="Barbeyron T."/>
            <person name="Tonon T."/>
            <person name="Genicot S."/>
            <person name="Czjzek M."/>
            <person name="Michel G."/>
        </authorList>
    </citation>
    <scope>NUCLEOTIDE SEQUENCE [LARGE SCALE GENOMIC DNA]</scope>
    <source>
        <strain evidence="2">DSM 12802 / CCUG 47099 / CIP 106680 / NCIMB 13871 / Dsij</strain>
    </source>
</reference>
<dbReference type="EMBL" id="FP476056">
    <property type="protein sequence ID" value="CAZ95453.1"/>
    <property type="molecule type" value="Genomic_DNA"/>
</dbReference>
<gene>
    <name evidence="1" type="ordered locus">zobellia_1397</name>
</gene>